<dbReference type="GO" id="GO:0050661">
    <property type="term" value="F:NADP binding"/>
    <property type="evidence" value="ECO:0007669"/>
    <property type="project" value="InterPro"/>
</dbReference>
<dbReference type="Pfam" id="PF00044">
    <property type="entry name" value="Gp_dh_N"/>
    <property type="match status" value="1"/>
</dbReference>
<dbReference type="EC" id="1.2.1.-" evidence="9"/>
<dbReference type="GO" id="GO:0006006">
    <property type="term" value="P:glucose metabolic process"/>
    <property type="evidence" value="ECO:0007669"/>
    <property type="project" value="InterPro"/>
</dbReference>
<feature type="active site" description="Nucleophile" evidence="4">
    <location>
        <position position="153"/>
    </location>
</feature>
<dbReference type="EMBL" id="FQXA01000007">
    <property type="protein sequence ID" value="SHH45563.1"/>
    <property type="molecule type" value="Genomic_DNA"/>
</dbReference>
<feature type="site" description="Activates thiol group during catalysis" evidence="7">
    <location>
        <position position="180"/>
    </location>
</feature>
<dbReference type="PROSITE" id="PS00071">
    <property type="entry name" value="GAPDH"/>
    <property type="match status" value="1"/>
</dbReference>
<feature type="binding site" evidence="5">
    <location>
        <position position="234"/>
    </location>
    <ligand>
        <name>D-glyceraldehyde 3-phosphate</name>
        <dbReference type="ChEBI" id="CHEBI:59776"/>
    </ligand>
</feature>
<dbReference type="Proteomes" id="UP000184000">
    <property type="component" value="Unassembled WGS sequence"/>
</dbReference>
<dbReference type="InterPro" id="IPR020828">
    <property type="entry name" value="GlycerAld_3-P_DH_NAD(P)-bd"/>
</dbReference>
<evidence type="ECO:0000256" key="1">
    <source>
        <dbReference type="ARBA" id="ARBA00007406"/>
    </source>
</evidence>
<dbReference type="NCBIfam" id="TIGR01534">
    <property type="entry name" value="GAPDH-I"/>
    <property type="match status" value="1"/>
</dbReference>
<feature type="binding site" evidence="5">
    <location>
        <begin position="152"/>
        <end position="154"/>
    </location>
    <ligand>
        <name>D-glyceraldehyde 3-phosphate</name>
        <dbReference type="ChEBI" id="CHEBI:59776"/>
    </ligand>
</feature>
<dbReference type="InterPro" id="IPR020831">
    <property type="entry name" value="GlycerAld/Erythrose_P_DH"/>
</dbReference>
<dbReference type="GO" id="GO:0016620">
    <property type="term" value="F:oxidoreductase activity, acting on the aldehyde or oxo group of donors, NAD or NADP as acceptor"/>
    <property type="evidence" value="ECO:0007669"/>
    <property type="project" value="InterPro"/>
</dbReference>
<dbReference type="RefSeq" id="WP_073302942.1">
    <property type="nucleotide sequence ID" value="NZ_FQXA01000007.1"/>
</dbReference>
<dbReference type="PRINTS" id="PR00078">
    <property type="entry name" value="G3PDHDRGNASE"/>
</dbReference>
<dbReference type="SMART" id="SM00846">
    <property type="entry name" value="Gp_dh_N"/>
    <property type="match status" value="1"/>
</dbReference>
<feature type="binding site" evidence="6">
    <location>
        <position position="36"/>
    </location>
    <ligand>
        <name>NAD(+)</name>
        <dbReference type="ChEBI" id="CHEBI:57540"/>
    </ligand>
</feature>
<evidence type="ECO:0000256" key="2">
    <source>
        <dbReference type="ARBA" id="ARBA00011881"/>
    </source>
</evidence>
<protein>
    <recommendedName>
        <fullName evidence="9">Glyceraldehyde-3-phosphate dehydrogenase</fullName>
        <ecNumber evidence="9">1.2.1.-</ecNumber>
    </recommendedName>
</protein>
<dbReference type="FunFam" id="3.30.360.10:FF:000002">
    <property type="entry name" value="Glyceraldehyde-3-phosphate dehydrogenase"/>
    <property type="match status" value="1"/>
</dbReference>
<organism evidence="11 12">
    <name type="scientific">Stutzerimonas xanthomarina DSM 18231</name>
    <dbReference type="NCBI Taxonomy" id="1403346"/>
    <lineage>
        <taxon>Bacteria</taxon>
        <taxon>Pseudomonadati</taxon>
        <taxon>Pseudomonadota</taxon>
        <taxon>Gammaproteobacteria</taxon>
        <taxon>Pseudomonadales</taxon>
        <taxon>Pseudomonadaceae</taxon>
        <taxon>Stutzerimonas</taxon>
    </lineage>
</organism>
<dbReference type="GO" id="GO:0051287">
    <property type="term" value="F:NAD binding"/>
    <property type="evidence" value="ECO:0007669"/>
    <property type="project" value="InterPro"/>
</dbReference>
<evidence type="ECO:0000256" key="7">
    <source>
        <dbReference type="PIRSR" id="PIRSR000149-4"/>
    </source>
</evidence>
<dbReference type="PIRSF" id="PIRSF000149">
    <property type="entry name" value="GAP_DH"/>
    <property type="match status" value="1"/>
</dbReference>
<sequence>MLRVAINGYGRIGRAVLRALFERNLENQIHIEAINDLSERSAMAHLTRFDTTFGRFHGQVDLHDDVMQIRGQSIRLLQERDPTQLPWKQLGVDVVLECSGKFKKRDLIDQHLQAGAQRVFASHPLDGADLTVVYGVNHELLDSSHRVISNASCTTNCLAPLAKVLHEAVGIRQGLLNTVHSYTNDQSLLDKAHKDLYRARAAAESMIPSTTGAAKAIGLVMPELAGRLDGLAVRVPTPNVSLVDLTFTAERAPGSVEAINQILREGAQKMPLGVMECNDLPLVSRDFFGHPTSCVADLSHTRVQGDLVKVLAWYDNEWAFSNRMLDVLLHWGDDTAQAS</sequence>
<keyword evidence="6" id="KW-0547">Nucleotide-binding</keyword>
<dbReference type="Gene3D" id="3.40.50.720">
    <property type="entry name" value="NAD(P)-binding Rossmann-like Domain"/>
    <property type="match status" value="1"/>
</dbReference>
<proteinExistence type="inferred from homology"/>
<dbReference type="InterPro" id="IPR020829">
    <property type="entry name" value="GlycerAld_3-P_DH_cat"/>
</dbReference>
<gene>
    <name evidence="11" type="ORF">SAMN02744645_3760</name>
</gene>
<comment type="subunit">
    <text evidence="2">Homotetramer.</text>
</comment>
<dbReference type="InterPro" id="IPR020830">
    <property type="entry name" value="GlycerAld_3-P_DH_AS"/>
</dbReference>
<feature type="domain" description="Glyceraldehyde 3-phosphate dehydrogenase NAD(P) binding" evidence="10">
    <location>
        <begin position="2"/>
        <end position="153"/>
    </location>
</feature>
<feature type="binding site" evidence="6">
    <location>
        <begin position="11"/>
        <end position="12"/>
    </location>
    <ligand>
        <name>NAD(+)</name>
        <dbReference type="ChEBI" id="CHEBI:57540"/>
    </ligand>
</feature>
<dbReference type="SUPFAM" id="SSF55347">
    <property type="entry name" value="Glyceraldehyde-3-phosphate dehydrogenase-like, C-terminal domain"/>
    <property type="match status" value="1"/>
</dbReference>
<evidence type="ECO:0000256" key="5">
    <source>
        <dbReference type="PIRSR" id="PIRSR000149-2"/>
    </source>
</evidence>
<evidence type="ECO:0000256" key="4">
    <source>
        <dbReference type="PIRSR" id="PIRSR000149-1"/>
    </source>
</evidence>
<reference evidence="11 12" key="1">
    <citation type="submission" date="2016-11" db="EMBL/GenBank/DDBJ databases">
        <authorList>
            <person name="Jaros S."/>
            <person name="Januszkiewicz K."/>
            <person name="Wedrychowicz H."/>
        </authorList>
    </citation>
    <scope>NUCLEOTIDE SEQUENCE [LARGE SCALE GENOMIC DNA]</scope>
    <source>
        <strain evidence="11 12">DSM 18231</strain>
    </source>
</reference>
<dbReference type="SUPFAM" id="SSF51735">
    <property type="entry name" value="NAD(P)-binding Rossmann-fold domains"/>
    <property type="match status" value="1"/>
</dbReference>
<feature type="binding site" evidence="6">
    <location>
        <position position="122"/>
    </location>
    <ligand>
        <name>NAD(+)</name>
        <dbReference type="ChEBI" id="CHEBI:57540"/>
    </ligand>
</feature>
<evidence type="ECO:0000259" key="10">
    <source>
        <dbReference type="SMART" id="SM00846"/>
    </source>
</evidence>
<name>A0A1M5T5D1_9GAMM</name>
<dbReference type="PANTHER" id="PTHR43148">
    <property type="entry name" value="GLYCERALDEHYDE-3-PHOSPHATE DEHYDROGENASE 2"/>
    <property type="match status" value="1"/>
</dbReference>
<dbReference type="FunFam" id="3.40.50.720:FF:000001">
    <property type="entry name" value="Glyceraldehyde-3-phosphate dehydrogenase"/>
    <property type="match status" value="1"/>
</dbReference>
<accession>A0A1M5T5D1</accession>
<dbReference type="Gene3D" id="3.30.360.10">
    <property type="entry name" value="Dihydrodipicolinate Reductase, domain 2"/>
    <property type="match status" value="1"/>
</dbReference>
<dbReference type="CDD" id="cd18126">
    <property type="entry name" value="GAPDH_I_C"/>
    <property type="match status" value="1"/>
</dbReference>
<keyword evidence="3 9" id="KW-0560">Oxidoreductase</keyword>
<comment type="similarity">
    <text evidence="1 8">Belongs to the glyceraldehyde-3-phosphate dehydrogenase family.</text>
</comment>
<dbReference type="AlphaFoldDB" id="A0A1M5T5D1"/>
<evidence type="ECO:0000256" key="9">
    <source>
        <dbReference type="RuleBase" id="RU361160"/>
    </source>
</evidence>
<evidence type="ECO:0000256" key="6">
    <source>
        <dbReference type="PIRSR" id="PIRSR000149-3"/>
    </source>
</evidence>
<evidence type="ECO:0000313" key="12">
    <source>
        <dbReference type="Proteomes" id="UP000184000"/>
    </source>
</evidence>
<dbReference type="InterPro" id="IPR006424">
    <property type="entry name" value="Glyceraldehyde-3-P_DH_1"/>
</dbReference>
<dbReference type="Pfam" id="PF02800">
    <property type="entry name" value="Gp_dh_C"/>
    <property type="match status" value="1"/>
</dbReference>
<evidence type="ECO:0000256" key="3">
    <source>
        <dbReference type="ARBA" id="ARBA00023002"/>
    </source>
</evidence>
<feature type="binding site" evidence="5">
    <location>
        <begin position="211"/>
        <end position="212"/>
    </location>
    <ligand>
        <name>D-glyceraldehyde 3-phosphate</name>
        <dbReference type="ChEBI" id="CHEBI:59776"/>
    </ligand>
</feature>
<feature type="binding site" evidence="6">
    <location>
        <position position="80"/>
    </location>
    <ligand>
        <name>NAD(+)</name>
        <dbReference type="ChEBI" id="CHEBI:57540"/>
    </ligand>
</feature>
<feature type="binding site" evidence="5">
    <location>
        <position position="183"/>
    </location>
    <ligand>
        <name>D-glyceraldehyde 3-phosphate</name>
        <dbReference type="ChEBI" id="CHEBI:59776"/>
    </ligand>
</feature>
<dbReference type="GeneID" id="98636597"/>
<dbReference type="InterPro" id="IPR036291">
    <property type="entry name" value="NAD(P)-bd_dom_sf"/>
</dbReference>
<feature type="binding site" evidence="6">
    <location>
        <position position="316"/>
    </location>
    <ligand>
        <name>NAD(+)</name>
        <dbReference type="ChEBI" id="CHEBI:57540"/>
    </ligand>
</feature>
<evidence type="ECO:0000256" key="8">
    <source>
        <dbReference type="RuleBase" id="RU000397"/>
    </source>
</evidence>
<evidence type="ECO:0000313" key="11">
    <source>
        <dbReference type="EMBL" id="SHH45563.1"/>
    </source>
</evidence>
<keyword evidence="6" id="KW-0520">NAD</keyword>